<dbReference type="SUPFAM" id="SSF52540">
    <property type="entry name" value="P-loop containing nucleoside triphosphate hydrolases"/>
    <property type="match status" value="1"/>
</dbReference>
<evidence type="ECO:0000313" key="2">
    <source>
        <dbReference type="Proteomes" id="UP001430356"/>
    </source>
</evidence>
<evidence type="ECO:0000313" key="1">
    <source>
        <dbReference type="EMBL" id="KAK7202217.1"/>
    </source>
</evidence>
<proteinExistence type="predicted"/>
<comment type="caution">
    <text evidence="1">The sequence shown here is derived from an EMBL/GenBank/DDBJ whole genome shotgun (WGS) entry which is preliminary data.</text>
</comment>
<accession>A0AAW0F6G6</accession>
<dbReference type="EMBL" id="JAECZO010000026">
    <property type="protein sequence ID" value="KAK7202217.1"/>
    <property type="molecule type" value="Genomic_DNA"/>
</dbReference>
<name>A0AAW0F6G6_9TRYP</name>
<dbReference type="AlphaFoldDB" id="A0AAW0F6G6"/>
<dbReference type="Gene3D" id="3.40.50.300">
    <property type="entry name" value="P-loop containing nucleotide triphosphate hydrolases"/>
    <property type="match status" value="1"/>
</dbReference>
<dbReference type="InterPro" id="IPR027417">
    <property type="entry name" value="P-loop_NTPase"/>
</dbReference>
<sequence>MRRLVRRASTVATAAVLSTGGRGASTGEVISNSFAAGTETSAEEPHPLLYQVPVLASRTIGRTAEVRALWQHLLSGRRYQVLFGVDGIGKSTIAAEFCDAVRHSQRFSCIQWFNAQHALPSQLRHFFASMQGRREKDVLLVLDDVAAPEDAVSLIPEHANVFVLMTTSATDVASTTKVACLSPPPLSPQASQQFSPEPTCSPEVDTIFHNLGHVPLLMHVAALLLDAEVCSAPELCRVLVEKEVRRDDTLSISAALAVLLDLGIAALEATYPAARAMLRVISCFHTSDISDAVLGAVVGDAGGEFAVAASRLGIFSIKWEDGAFALHPLTATVLRGPPDAAVVGRAADALLTLWPRRWRGMGSHVAYHLVWHTYALAQHCAACGARLTPALVTSMDRSATFLAHIEARDLTVAGQLWWQVYAQHVALSEPASAESVRMLRECGRLFHFLKDPRAEEVLQRAWQDCVAVHGSSSAESALLLGCLGPYLPATTSNMALVEAAVAVLEARLSSVDVVLAKEEVRMLWQTVFVLLMCKGQYMVEMQLAVPDDLRRAIDRADAAAKKVI</sequence>
<protein>
    <submittedName>
        <fullName evidence="1">NADH-ubiquinone oxidoreductase complex I subunit</fullName>
    </submittedName>
</protein>
<reference evidence="1 2" key="1">
    <citation type="journal article" date="2021" name="MBio">
        <title>A New Model Trypanosomatid, Novymonas esmeraldas: Genomic Perception of Its 'Candidatus Pandoraea novymonadis' Endosymbiont.</title>
        <authorList>
            <person name="Zakharova A."/>
            <person name="Saura A."/>
            <person name="Butenko A."/>
            <person name="Podesvova L."/>
            <person name="Warmusova S."/>
            <person name="Kostygov A.Y."/>
            <person name="Nenarokova A."/>
            <person name="Lukes J."/>
            <person name="Opperdoes F.R."/>
            <person name="Yurchenko V."/>
        </authorList>
    </citation>
    <scope>NUCLEOTIDE SEQUENCE [LARGE SCALE GENOMIC DNA]</scope>
    <source>
        <strain evidence="1 2">E262AT.01</strain>
    </source>
</reference>
<keyword evidence="2" id="KW-1185">Reference proteome</keyword>
<organism evidence="1 2">
    <name type="scientific">Novymonas esmeraldas</name>
    <dbReference type="NCBI Taxonomy" id="1808958"/>
    <lineage>
        <taxon>Eukaryota</taxon>
        <taxon>Discoba</taxon>
        <taxon>Euglenozoa</taxon>
        <taxon>Kinetoplastea</taxon>
        <taxon>Metakinetoplastina</taxon>
        <taxon>Trypanosomatida</taxon>
        <taxon>Trypanosomatidae</taxon>
        <taxon>Novymonas</taxon>
    </lineage>
</organism>
<dbReference type="Proteomes" id="UP001430356">
    <property type="component" value="Unassembled WGS sequence"/>
</dbReference>
<gene>
    <name evidence="1" type="ORF">NESM_000292100</name>
</gene>
<dbReference type="FunFam" id="3.40.50.300:FF:002737">
    <property type="entry name" value="NADH-ubiquinone oxidoreductase complex I subunit, putative"/>
    <property type="match status" value="1"/>
</dbReference>